<dbReference type="EMBL" id="JACHLN010000003">
    <property type="protein sequence ID" value="MBB4839963.1"/>
    <property type="molecule type" value="Genomic_DNA"/>
</dbReference>
<dbReference type="AlphaFoldDB" id="A0A7W7K2V2"/>
<organism evidence="1 2">
    <name type="scientific">Sphingomonas kyeonggiensis</name>
    <dbReference type="NCBI Taxonomy" id="1268553"/>
    <lineage>
        <taxon>Bacteria</taxon>
        <taxon>Pseudomonadati</taxon>
        <taxon>Pseudomonadota</taxon>
        <taxon>Alphaproteobacteria</taxon>
        <taxon>Sphingomonadales</taxon>
        <taxon>Sphingomonadaceae</taxon>
        <taxon>Sphingomonas</taxon>
    </lineage>
</organism>
<gene>
    <name evidence="1" type="ORF">HNP52_003055</name>
</gene>
<sequence length="108" mass="12399">MASAGNRVREELEQEIIQSEYLENTPFRWVGLIIREGLVDEEKPHFGRIDPKDGELPLAIEIDVHRLLGVTEDEMARVYRKATLTALVHAGKKYNLPIDRFKELLDAT</sequence>
<dbReference type="Proteomes" id="UP000575241">
    <property type="component" value="Unassembled WGS sequence"/>
</dbReference>
<keyword evidence="2" id="KW-1185">Reference proteome</keyword>
<dbReference type="Pfam" id="PF15568">
    <property type="entry name" value="Imm39"/>
    <property type="match status" value="1"/>
</dbReference>
<dbReference type="InterPro" id="IPR029081">
    <property type="entry name" value="Imm39"/>
</dbReference>
<comment type="caution">
    <text evidence="1">The sequence shown here is derived from an EMBL/GenBank/DDBJ whole genome shotgun (WGS) entry which is preliminary data.</text>
</comment>
<evidence type="ECO:0000313" key="1">
    <source>
        <dbReference type="EMBL" id="MBB4839963.1"/>
    </source>
</evidence>
<reference evidence="1 2" key="1">
    <citation type="submission" date="2020-08" db="EMBL/GenBank/DDBJ databases">
        <title>Functional genomics of gut bacteria from endangered species of beetles.</title>
        <authorList>
            <person name="Carlos-Shanley C."/>
        </authorList>
    </citation>
    <scope>NUCLEOTIDE SEQUENCE [LARGE SCALE GENOMIC DNA]</scope>
    <source>
        <strain evidence="1 2">S00224</strain>
    </source>
</reference>
<name>A0A7W7K2V2_9SPHN</name>
<evidence type="ECO:0000313" key="2">
    <source>
        <dbReference type="Proteomes" id="UP000575241"/>
    </source>
</evidence>
<protein>
    <submittedName>
        <fullName evidence="1">Uncharacterized protein</fullName>
    </submittedName>
</protein>
<proteinExistence type="predicted"/>
<accession>A0A7W7K2V2</accession>